<evidence type="ECO:0000259" key="1">
    <source>
        <dbReference type="Pfam" id="PF03732"/>
    </source>
</evidence>
<dbReference type="InterPro" id="IPR005162">
    <property type="entry name" value="Retrotrans_gag_dom"/>
</dbReference>
<accession>A0AAV1UTS4</accession>
<dbReference type="Proteomes" id="UP001162060">
    <property type="component" value="Unassembled WGS sequence"/>
</dbReference>
<dbReference type="AlphaFoldDB" id="A0AAV1UTS4"/>
<reference evidence="2" key="1">
    <citation type="submission" date="2024-01" db="EMBL/GenBank/DDBJ databases">
        <authorList>
            <person name="Webb A."/>
        </authorList>
    </citation>
    <scope>NUCLEOTIDE SEQUENCE</scope>
    <source>
        <strain evidence="2">Pm1</strain>
    </source>
</reference>
<evidence type="ECO:0000313" key="3">
    <source>
        <dbReference type="Proteomes" id="UP001162060"/>
    </source>
</evidence>
<comment type="caution">
    <text evidence="2">The sequence shown here is derived from an EMBL/GenBank/DDBJ whole genome shotgun (WGS) entry which is preliminary data.</text>
</comment>
<proteinExistence type="predicted"/>
<feature type="domain" description="Retrotransposon gag" evidence="1">
    <location>
        <begin position="43"/>
        <end position="135"/>
    </location>
</feature>
<protein>
    <recommendedName>
        <fullName evidence="1">Retrotransposon gag domain-containing protein</fullName>
    </recommendedName>
</protein>
<dbReference type="EMBL" id="CAKLBY020000229">
    <property type="protein sequence ID" value="CAK7938064.1"/>
    <property type="molecule type" value="Genomic_DNA"/>
</dbReference>
<evidence type="ECO:0000313" key="2">
    <source>
        <dbReference type="EMBL" id="CAK7938064.1"/>
    </source>
</evidence>
<gene>
    <name evidence="2" type="ORF">PM001_LOCUS23214</name>
</gene>
<organism evidence="2 3">
    <name type="scientific">Peronospora matthiolae</name>
    <dbReference type="NCBI Taxonomy" id="2874970"/>
    <lineage>
        <taxon>Eukaryota</taxon>
        <taxon>Sar</taxon>
        <taxon>Stramenopiles</taxon>
        <taxon>Oomycota</taxon>
        <taxon>Peronosporomycetes</taxon>
        <taxon>Peronosporales</taxon>
        <taxon>Peronosporaceae</taxon>
        <taxon>Peronospora</taxon>
    </lineage>
</organism>
<name>A0AAV1UTS4_9STRA</name>
<sequence length="167" mass="18949">MDSVSPYTTTWLASSPNPIGEVDIAVASRLLEAFQTKVNSLISRLTGKAKEWALGKYVVNEYAFFTLEVIQSDLRLAFEPPQEEKLLRSGFLSLRQGKMSRRDYVQMARHLASCIVTHPMDMYTQKNVFVDGMREGQTRLLLEREDPATLEKAFAIAMDEDLRVTKA</sequence>
<dbReference type="Pfam" id="PF03732">
    <property type="entry name" value="Retrotrans_gag"/>
    <property type="match status" value="1"/>
</dbReference>